<evidence type="ECO:0000313" key="3">
    <source>
        <dbReference type="Proteomes" id="UP000501802"/>
    </source>
</evidence>
<feature type="transmembrane region" description="Helical" evidence="1">
    <location>
        <begin position="306"/>
        <end position="328"/>
    </location>
</feature>
<feature type="transmembrane region" description="Helical" evidence="1">
    <location>
        <begin position="370"/>
        <end position="389"/>
    </location>
</feature>
<feature type="transmembrane region" description="Helical" evidence="1">
    <location>
        <begin position="12"/>
        <end position="31"/>
    </location>
</feature>
<dbReference type="Proteomes" id="UP000501802">
    <property type="component" value="Chromosome"/>
</dbReference>
<feature type="transmembrane region" description="Helical" evidence="1">
    <location>
        <begin position="149"/>
        <end position="168"/>
    </location>
</feature>
<accession>A0A6G9APB6</accession>
<sequence>MTQFYRLLASPPLTIALLLLPIVGFFVYFFALRYNIPWFDDFENIPYFLDHFLNASSVSDAFAALLRPNNEHRVVYARLIVLGQYFLTGGLNFANLMLWGNAGLILIFYLLYRALKQQELLSKQAMVGLLPVPLLLFTAQSYIMTFTAIFSLQYLAIITLVVLTLFVLATDRPLYLWIALGLGLLSTFSMGNGLLLWPAGAAMLLLQRRWLGLGIWIVAGAASAYLYFLGYPVQQGNDEGFSYVIQHPLQTIAGFLIFAGSVFDVLPSISEKYRFYLPFVAGLILVLGLSYWLLTTLFRSSKNKSFFDVFIVGCLLFLLANIALIAFFRLRFYFGMALHIPYRIYALALWSVASVLFFSRLSETLRARLWPAVWLLFLGLNVFTYYTYLPEAIERRKQMQALSFNQLHSDIGLGGTRNTELARYISNLTSMMRDRDWYHLPDPAITPSERQLLRPAGITTALTPFRITQKPDYIIVDGDDPAYKVGLNTGNYIIMKSARYTYLVFAPKNRPLTIKPWQVSPGFSAALPVYMMQPGRYQVGLFKTQPDHSDILFGNQFIDVP</sequence>
<feature type="transmembrane region" description="Helical" evidence="1">
    <location>
        <begin position="175"/>
        <end position="198"/>
    </location>
</feature>
<gene>
    <name evidence="2" type="ORF">G8759_17770</name>
</gene>
<dbReference type="KEGG" id="spib:G8759_17770"/>
<dbReference type="EMBL" id="CP050063">
    <property type="protein sequence ID" value="QIP14332.1"/>
    <property type="molecule type" value="Genomic_DNA"/>
</dbReference>
<feature type="transmembrane region" description="Helical" evidence="1">
    <location>
        <begin position="93"/>
        <end position="112"/>
    </location>
</feature>
<feature type="transmembrane region" description="Helical" evidence="1">
    <location>
        <begin position="340"/>
        <end position="358"/>
    </location>
</feature>
<feature type="transmembrane region" description="Helical" evidence="1">
    <location>
        <begin position="241"/>
        <end position="263"/>
    </location>
</feature>
<evidence type="ECO:0000256" key="1">
    <source>
        <dbReference type="SAM" id="Phobius"/>
    </source>
</evidence>
<dbReference type="RefSeq" id="WP_167210261.1">
    <property type="nucleotide sequence ID" value="NZ_CP050063.1"/>
</dbReference>
<evidence type="ECO:0000313" key="2">
    <source>
        <dbReference type="EMBL" id="QIP14332.1"/>
    </source>
</evidence>
<name>A0A6G9APB6_9BACT</name>
<proteinExistence type="predicted"/>
<dbReference type="AlphaFoldDB" id="A0A6G9APB6"/>
<reference evidence="2 3" key="1">
    <citation type="submission" date="2020-03" db="EMBL/GenBank/DDBJ databases">
        <authorList>
            <person name="Kim M.K."/>
        </authorList>
    </citation>
    <scope>NUCLEOTIDE SEQUENCE [LARGE SCALE GENOMIC DNA]</scope>
    <source>
        <strain evidence="2 3">BT328</strain>
    </source>
</reference>
<keyword evidence="1" id="KW-1133">Transmembrane helix</keyword>
<feature type="transmembrane region" description="Helical" evidence="1">
    <location>
        <begin position="210"/>
        <end position="229"/>
    </location>
</feature>
<keyword evidence="1" id="KW-0812">Transmembrane</keyword>
<keyword evidence="1" id="KW-0472">Membrane</keyword>
<organism evidence="2 3">
    <name type="scientific">Spirosoma aureum</name>
    <dbReference type="NCBI Taxonomy" id="2692134"/>
    <lineage>
        <taxon>Bacteria</taxon>
        <taxon>Pseudomonadati</taxon>
        <taxon>Bacteroidota</taxon>
        <taxon>Cytophagia</taxon>
        <taxon>Cytophagales</taxon>
        <taxon>Cytophagaceae</taxon>
        <taxon>Spirosoma</taxon>
    </lineage>
</organism>
<protein>
    <submittedName>
        <fullName evidence="2">Uncharacterized protein</fullName>
    </submittedName>
</protein>
<keyword evidence="3" id="KW-1185">Reference proteome</keyword>
<feature type="transmembrane region" description="Helical" evidence="1">
    <location>
        <begin position="275"/>
        <end position="294"/>
    </location>
</feature>